<accession>A0A9J6G524</accession>
<evidence type="ECO:0000256" key="1">
    <source>
        <dbReference type="SAM" id="MobiDB-lite"/>
    </source>
</evidence>
<organism evidence="2 3">
    <name type="scientific">Haemaphysalis longicornis</name>
    <name type="common">Bush tick</name>
    <dbReference type="NCBI Taxonomy" id="44386"/>
    <lineage>
        <taxon>Eukaryota</taxon>
        <taxon>Metazoa</taxon>
        <taxon>Ecdysozoa</taxon>
        <taxon>Arthropoda</taxon>
        <taxon>Chelicerata</taxon>
        <taxon>Arachnida</taxon>
        <taxon>Acari</taxon>
        <taxon>Parasitiformes</taxon>
        <taxon>Ixodida</taxon>
        <taxon>Ixodoidea</taxon>
        <taxon>Ixodidae</taxon>
        <taxon>Haemaphysalinae</taxon>
        <taxon>Haemaphysalis</taxon>
    </lineage>
</organism>
<feature type="compositionally biased region" description="Low complexity" evidence="1">
    <location>
        <begin position="221"/>
        <end position="232"/>
    </location>
</feature>
<proteinExistence type="predicted"/>
<dbReference type="OrthoDB" id="10458087at2759"/>
<dbReference type="VEuPathDB" id="VectorBase:HLOH_053236"/>
<dbReference type="AlphaFoldDB" id="A0A9J6G524"/>
<protein>
    <submittedName>
        <fullName evidence="2">Uncharacterized protein</fullName>
    </submittedName>
</protein>
<dbReference type="Proteomes" id="UP000821853">
    <property type="component" value="Chromosome 3"/>
</dbReference>
<comment type="caution">
    <text evidence="2">The sequence shown here is derived from an EMBL/GenBank/DDBJ whole genome shotgun (WGS) entry which is preliminary data.</text>
</comment>
<keyword evidence="3" id="KW-1185">Reference proteome</keyword>
<name>A0A9J6G524_HAELO</name>
<sequence>MRPQGGLDLSKVNAALLSDAIFMQAHLTNDPEDQIRINIRSNFIVASTPFEYHAQQYLQLASLQWHSPTDPLQNRIPPPSTTTFGAIFQIPPEDPERFIMNTLTHHNPTITVLNARRMKGTGFVQVLFLGPHLPFWVRHRAVTLLCYPYNPNTEVCMACWSAGHREDTCPNPSARPHCAICGVTDPAPNHPCRPTCIVGGEGHRTGESGCPKRFQPRRPPQKTLTTITTTPPQTGPGHPPTSQTTNRRTYSKIIQCQEMQQLHQTVNIRRAENEPLNIDCSNNDSITPCPRPRHFPQTPRPPFRPLQRNEHSLRIPTRPHAHPHPLPLPSPPFARK</sequence>
<evidence type="ECO:0000313" key="2">
    <source>
        <dbReference type="EMBL" id="KAH9370031.1"/>
    </source>
</evidence>
<feature type="region of interest" description="Disordered" evidence="1">
    <location>
        <begin position="207"/>
        <end position="246"/>
    </location>
</feature>
<reference evidence="2 3" key="1">
    <citation type="journal article" date="2020" name="Cell">
        <title>Large-Scale Comparative Analyses of Tick Genomes Elucidate Their Genetic Diversity and Vector Capacities.</title>
        <authorList>
            <consortium name="Tick Genome and Microbiome Consortium (TIGMIC)"/>
            <person name="Jia N."/>
            <person name="Wang J."/>
            <person name="Shi W."/>
            <person name="Du L."/>
            <person name="Sun Y."/>
            <person name="Zhan W."/>
            <person name="Jiang J.F."/>
            <person name="Wang Q."/>
            <person name="Zhang B."/>
            <person name="Ji P."/>
            <person name="Bell-Sakyi L."/>
            <person name="Cui X.M."/>
            <person name="Yuan T.T."/>
            <person name="Jiang B.G."/>
            <person name="Yang W.F."/>
            <person name="Lam T.T."/>
            <person name="Chang Q.C."/>
            <person name="Ding S.J."/>
            <person name="Wang X.J."/>
            <person name="Zhu J.G."/>
            <person name="Ruan X.D."/>
            <person name="Zhao L."/>
            <person name="Wei J.T."/>
            <person name="Ye R.Z."/>
            <person name="Que T.C."/>
            <person name="Du C.H."/>
            <person name="Zhou Y.H."/>
            <person name="Cheng J.X."/>
            <person name="Dai P.F."/>
            <person name="Guo W.B."/>
            <person name="Han X.H."/>
            <person name="Huang E.J."/>
            <person name="Li L.F."/>
            <person name="Wei W."/>
            <person name="Gao Y.C."/>
            <person name="Liu J.Z."/>
            <person name="Shao H.Z."/>
            <person name="Wang X."/>
            <person name="Wang C.C."/>
            <person name="Yang T.C."/>
            <person name="Huo Q.B."/>
            <person name="Li W."/>
            <person name="Chen H.Y."/>
            <person name="Chen S.E."/>
            <person name="Zhou L.G."/>
            <person name="Ni X.B."/>
            <person name="Tian J.H."/>
            <person name="Sheng Y."/>
            <person name="Liu T."/>
            <person name="Pan Y.S."/>
            <person name="Xia L.Y."/>
            <person name="Li J."/>
            <person name="Zhao F."/>
            <person name="Cao W.C."/>
        </authorList>
    </citation>
    <scope>NUCLEOTIDE SEQUENCE [LARGE SCALE GENOMIC DNA]</scope>
    <source>
        <strain evidence="2">HaeL-2018</strain>
    </source>
</reference>
<dbReference type="EMBL" id="JABSTR010000005">
    <property type="protein sequence ID" value="KAH9370031.1"/>
    <property type="molecule type" value="Genomic_DNA"/>
</dbReference>
<gene>
    <name evidence="2" type="ORF">HPB48_001908</name>
</gene>
<feature type="compositionally biased region" description="Pro residues" evidence="1">
    <location>
        <begin position="324"/>
        <end position="336"/>
    </location>
</feature>
<evidence type="ECO:0000313" key="3">
    <source>
        <dbReference type="Proteomes" id="UP000821853"/>
    </source>
</evidence>
<feature type="region of interest" description="Disordered" evidence="1">
    <location>
        <begin position="276"/>
        <end position="336"/>
    </location>
</feature>